<keyword evidence="7" id="KW-0067">ATP-binding</keyword>
<dbReference type="Gene3D" id="3.30.565.10">
    <property type="entry name" value="Histidine kinase-like ATPase, C-terminal domain"/>
    <property type="match status" value="1"/>
</dbReference>
<comment type="catalytic activity">
    <reaction evidence="1">
        <text>ATP + protein L-histidine = ADP + protein N-phospho-L-histidine.</text>
        <dbReference type="EC" id="2.7.13.3"/>
    </reaction>
</comment>
<comment type="caution">
    <text evidence="11">The sequence shown here is derived from an EMBL/GenBank/DDBJ whole genome shotgun (WGS) entry which is preliminary data.</text>
</comment>
<dbReference type="EC" id="2.7.13.3" evidence="2"/>
<dbReference type="PRINTS" id="PR00344">
    <property type="entry name" value="BCTRLSENSOR"/>
</dbReference>
<dbReference type="InterPro" id="IPR003661">
    <property type="entry name" value="HisK_dim/P_dom"/>
</dbReference>
<accession>A0A1F5FGU0</accession>
<reference evidence="11 12" key="1">
    <citation type="journal article" date="2016" name="Nat. Commun.">
        <title>Thousands of microbial genomes shed light on interconnected biogeochemical processes in an aquifer system.</title>
        <authorList>
            <person name="Anantharaman K."/>
            <person name="Brown C.T."/>
            <person name="Hug L.A."/>
            <person name="Sharon I."/>
            <person name="Castelle C.J."/>
            <person name="Probst A.J."/>
            <person name="Thomas B.C."/>
            <person name="Singh A."/>
            <person name="Wilkins M.J."/>
            <person name="Karaoz U."/>
            <person name="Brodie E.L."/>
            <person name="Williams K.H."/>
            <person name="Hubbard S.S."/>
            <person name="Banfield J.F."/>
        </authorList>
    </citation>
    <scope>NUCLEOTIDE SEQUENCE [LARGE SCALE GENOMIC DNA]</scope>
</reference>
<dbReference type="PANTHER" id="PTHR43065:SF10">
    <property type="entry name" value="PEROXIDE STRESS-ACTIVATED HISTIDINE KINASE MAK3"/>
    <property type="match status" value="1"/>
</dbReference>
<dbReference type="InterPro" id="IPR036097">
    <property type="entry name" value="HisK_dim/P_sf"/>
</dbReference>
<keyword evidence="6" id="KW-0418">Kinase</keyword>
<evidence type="ECO:0000256" key="7">
    <source>
        <dbReference type="ARBA" id="ARBA00022840"/>
    </source>
</evidence>
<evidence type="ECO:0000256" key="9">
    <source>
        <dbReference type="SAM" id="Phobius"/>
    </source>
</evidence>
<dbReference type="STRING" id="1817816.A2Y64_06770"/>
<evidence type="ECO:0000256" key="1">
    <source>
        <dbReference type="ARBA" id="ARBA00000085"/>
    </source>
</evidence>
<feature type="transmembrane region" description="Helical" evidence="9">
    <location>
        <begin position="7"/>
        <end position="28"/>
    </location>
</feature>
<dbReference type="SUPFAM" id="SSF47384">
    <property type="entry name" value="Homodimeric domain of signal transducing histidine kinase"/>
    <property type="match status" value="1"/>
</dbReference>
<keyword evidence="8" id="KW-0902">Two-component regulatory system</keyword>
<keyword evidence="9" id="KW-0812">Transmembrane</keyword>
<protein>
    <recommendedName>
        <fullName evidence="2">histidine kinase</fullName>
        <ecNumber evidence="2">2.7.13.3</ecNumber>
    </recommendedName>
</protein>
<dbReference type="InterPro" id="IPR003594">
    <property type="entry name" value="HATPase_dom"/>
</dbReference>
<dbReference type="InterPro" id="IPR005467">
    <property type="entry name" value="His_kinase_dom"/>
</dbReference>
<keyword evidence="5" id="KW-0547">Nucleotide-binding</keyword>
<evidence type="ECO:0000256" key="6">
    <source>
        <dbReference type="ARBA" id="ARBA00022777"/>
    </source>
</evidence>
<evidence type="ECO:0000259" key="10">
    <source>
        <dbReference type="PROSITE" id="PS50109"/>
    </source>
</evidence>
<evidence type="ECO:0000313" key="12">
    <source>
        <dbReference type="Proteomes" id="UP000177187"/>
    </source>
</evidence>
<dbReference type="GO" id="GO:0000155">
    <property type="term" value="F:phosphorelay sensor kinase activity"/>
    <property type="evidence" value="ECO:0007669"/>
    <property type="project" value="InterPro"/>
</dbReference>
<keyword evidence="9" id="KW-1133">Transmembrane helix</keyword>
<dbReference type="SMART" id="SM00387">
    <property type="entry name" value="HATPase_c"/>
    <property type="match status" value="1"/>
</dbReference>
<dbReference type="PROSITE" id="PS50109">
    <property type="entry name" value="HIS_KIN"/>
    <property type="match status" value="1"/>
</dbReference>
<sequence>MLRRITLYFLMLFVLVGVGIFTYSNALINRLENEYRSISIAYADVSSAIITAVTRGDVSLVLLKDITDSLRRMLKFPAIVVSANGEQIECRNLPGDLQPVDAASRIEVLRLAAEMDEDSDPIPLVERRVHESTGTVEERLVATLHYSSPEIITTLSWLPVVGIAFILIFGGLGLFANHRFRLSEQQAIWVGLAKETAHQLGTPVSSLLGWLELLGEDPAEAGNVREEMTRDVKRLGQIVNRFAEVGHPPALEPTDLREVVREALEYCRRRISLANVKLEDELADVGLVPLSAVLFGWVIENLVRNAAEALANPGDGGTKGRRRPRRGRITVVLRRAPRGVELEVTDSGAGMNALVRRRAFDAGHSTKVRGWGLGLTLVRRIIVEYHHGRIRLKSAPGEGTRFTITLPA</sequence>
<evidence type="ECO:0000256" key="8">
    <source>
        <dbReference type="ARBA" id="ARBA00023012"/>
    </source>
</evidence>
<keyword evidence="3" id="KW-0597">Phosphoprotein</keyword>
<dbReference type="InterPro" id="IPR036890">
    <property type="entry name" value="HATPase_C_sf"/>
</dbReference>
<evidence type="ECO:0000256" key="5">
    <source>
        <dbReference type="ARBA" id="ARBA00022741"/>
    </source>
</evidence>
<dbReference type="AlphaFoldDB" id="A0A1F5FGU0"/>
<dbReference type="Pfam" id="PF02518">
    <property type="entry name" value="HATPase_c"/>
    <property type="match status" value="1"/>
</dbReference>
<dbReference type="EMBL" id="MFAF01000026">
    <property type="protein sequence ID" value="OGD78767.1"/>
    <property type="molecule type" value="Genomic_DNA"/>
</dbReference>
<organism evidence="11 12">
    <name type="scientific">Candidatus Coatesbacteria bacterium RBG_13_66_14</name>
    <dbReference type="NCBI Taxonomy" id="1817816"/>
    <lineage>
        <taxon>Bacteria</taxon>
        <taxon>Candidatus Coatesiibacteriota</taxon>
    </lineage>
</organism>
<evidence type="ECO:0000313" key="11">
    <source>
        <dbReference type="EMBL" id="OGD78767.1"/>
    </source>
</evidence>
<name>A0A1F5FGU0_9BACT</name>
<evidence type="ECO:0000256" key="3">
    <source>
        <dbReference type="ARBA" id="ARBA00022553"/>
    </source>
</evidence>
<keyword evidence="9" id="KW-0472">Membrane</keyword>
<dbReference type="PANTHER" id="PTHR43065">
    <property type="entry name" value="SENSOR HISTIDINE KINASE"/>
    <property type="match status" value="1"/>
</dbReference>
<keyword evidence="4" id="KW-0808">Transferase</keyword>
<dbReference type="Proteomes" id="UP000177187">
    <property type="component" value="Unassembled WGS sequence"/>
</dbReference>
<dbReference type="GO" id="GO:0005524">
    <property type="term" value="F:ATP binding"/>
    <property type="evidence" value="ECO:0007669"/>
    <property type="project" value="UniProtKB-KW"/>
</dbReference>
<evidence type="ECO:0000256" key="4">
    <source>
        <dbReference type="ARBA" id="ARBA00022679"/>
    </source>
</evidence>
<dbReference type="SUPFAM" id="SSF55874">
    <property type="entry name" value="ATPase domain of HSP90 chaperone/DNA topoisomerase II/histidine kinase"/>
    <property type="match status" value="1"/>
</dbReference>
<feature type="domain" description="Histidine kinase" evidence="10">
    <location>
        <begin position="195"/>
        <end position="408"/>
    </location>
</feature>
<dbReference type="Pfam" id="PF00512">
    <property type="entry name" value="HisKA"/>
    <property type="match status" value="1"/>
</dbReference>
<evidence type="ECO:0000256" key="2">
    <source>
        <dbReference type="ARBA" id="ARBA00012438"/>
    </source>
</evidence>
<proteinExistence type="predicted"/>
<gene>
    <name evidence="11" type="ORF">A2Y64_06770</name>
</gene>
<dbReference type="InterPro" id="IPR004358">
    <property type="entry name" value="Sig_transdc_His_kin-like_C"/>
</dbReference>
<feature type="transmembrane region" description="Helical" evidence="9">
    <location>
        <begin position="155"/>
        <end position="176"/>
    </location>
</feature>